<name>A0A2N0Z2V3_9BACI</name>
<keyword evidence="5" id="KW-1185">Reference proteome</keyword>
<dbReference type="AlphaFoldDB" id="A0A2N0Z2V3"/>
<dbReference type="Pfam" id="PF21537">
    <property type="entry name" value="DUF1980_C"/>
    <property type="match status" value="1"/>
</dbReference>
<dbReference type="PANTHER" id="PTHR40047:SF1">
    <property type="entry name" value="UPF0703 PROTEIN YCGQ"/>
    <property type="match status" value="1"/>
</dbReference>
<keyword evidence="1" id="KW-0472">Membrane</keyword>
<dbReference type="InterPro" id="IPR048447">
    <property type="entry name" value="DUF1980_C"/>
</dbReference>
<keyword evidence="1" id="KW-1133">Transmembrane helix</keyword>
<evidence type="ECO:0000313" key="5">
    <source>
        <dbReference type="Proteomes" id="UP000233375"/>
    </source>
</evidence>
<evidence type="ECO:0000256" key="1">
    <source>
        <dbReference type="SAM" id="Phobius"/>
    </source>
</evidence>
<sequence>MKISWSPNWQLSNELQGIVLISFSLLLFKLFVKNMITMLVAPKLVPFLLISMVVMFMLGFFRLLNSNLKGADCDCDVCDQNTSTIKQLIPYLLFFSPLFFFFTIEDFSINKDLLSTNGYISETTNDDGRTLNMKMEDEIIVKDTNFFSVMDLLNNQLDDAVGRKIVMNGYIYREEGLKNNEAVLARKVMTHCVADLSIYGYMLNGDLSKLKTGDWYTITATIQKKEIDGTMMPVLKVQKVEKSEKPLEEYIYDL</sequence>
<feature type="domain" description="DUF1980" evidence="2">
    <location>
        <begin position="15"/>
        <end position="119"/>
    </location>
</feature>
<dbReference type="Pfam" id="PF09323">
    <property type="entry name" value="DUF1980"/>
    <property type="match status" value="1"/>
</dbReference>
<dbReference type="Proteomes" id="UP000233375">
    <property type="component" value="Unassembled WGS sequence"/>
</dbReference>
<organism evidence="4 5">
    <name type="scientific">Niallia nealsonii</name>
    <dbReference type="NCBI Taxonomy" id="115979"/>
    <lineage>
        <taxon>Bacteria</taxon>
        <taxon>Bacillati</taxon>
        <taxon>Bacillota</taxon>
        <taxon>Bacilli</taxon>
        <taxon>Bacillales</taxon>
        <taxon>Bacillaceae</taxon>
        <taxon>Niallia</taxon>
    </lineage>
</organism>
<gene>
    <name evidence="4" type="ORF">CWS01_09980</name>
</gene>
<feature type="transmembrane region" description="Helical" evidence="1">
    <location>
        <begin position="15"/>
        <end position="32"/>
    </location>
</feature>
<keyword evidence="1" id="KW-0812">Transmembrane</keyword>
<proteinExistence type="predicted"/>
<dbReference type="InterPro" id="IPR048493">
    <property type="entry name" value="DUF1980_N"/>
</dbReference>
<dbReference type="PANTHER" id="PTHR40047">
    <property type="entry name" value="UPF0703 PROTEIN YCGQ"/>
    <property type="match status" value="1"/>
</dbReference>
<evidence type="ECO:0000313" key="4">
    <source>
        <dbReference type="EMBL" id="PKG23819.1"/>
    </source>
</evidence>
<dbReference type="RefSeq" id="WP_101177050.1">
    <property type="nucleotide sequence ID" value="NZ_PISE01000019.1"/>
</dbReference>
<evidence type="ECO:0000259" key="3">
    <source>
        <dbReference type="Pfam" id="PF21537"/>
    </source>
</evidence>
<feature type="domain" description="DUF1980" evidence="3">
    <location>
        <begin position="131"/>
        <end position="252"/>
    </location>
</feature>
<protein>
    <submittedName>
        <fullName evidence="4">TIGR03943 family protein</fullName>
    </submittedName>
</protein>
<reference evidence="4 5" key="1">
    <citation type="journal article" date="2003" name="Int. J. Syst. Evol. Microbiol.">
        <title>Bacillus nealsonii sp. nov., isolated from a spacecraft-assembly facility, whose spores are gamma-radiation resistant.</title>
        <authorList>
            <person name="Venkateswaran K."/>
            <person name="Kempf M."/>
            <person name="Chen F."/>
            <person name="Satomi M."/>
            <person name="Nicholson W."/>
            <person name="Kern R."/>
        </authorList>
    </citation>
    <scope>NUCLEOTIDE SEQUENCE [LARGE SCALE GENOMIC DNA]</scope>
    <source>
        <strain evidence="4 5">FO-92</strain>
    </source>
</reference>
<dbReference type="InterPro" id="IPR015402">
    <property type="entry name" value="DUF1980"/>
</dbReference>
<comment type="caution">
    <text evidence="4">The sequence shown here is derived from an EMBL/GenBank/DDBJ whole genome shotgun (WGS) entry which is preliminary data.</text>
</comment>
<dbReference type="NCBIfam" id="TIGR03943">
    <property type="entry name" value="TIGR03943 family putative permease subunit"/>
    <property type="match status" value="1"/>
</dbReference>
<dbReference type="OrthoDB" id="2877477at2"/>
<dbReference type="InterPro" id="IPR052955">
    <property type="entry name" value="UPF0703_membrane_permease"/>
</dbReference>
<accession>A0A2N0Z2V3</accession>
<dbReference type="EMBL" id="PISE01000019">
    <property type="protein sequence ID" value="PKG23819.1"/>
    <property type="molecule type" value="Genomic_DNA"/>
</dbReference>
<feature type="transmembrane region" description="Helical" evidence="1">
    <location>
        <begin position="44"/>
        <end position="64"/>
    </location>
</feature>
<evidence type="ECO:0000259" key="2">
    <source>
        <dbReference type="Pfam" id="PF09323"/>
    </source>
</evidence>